<evidence type="ECO:0000313" key="2">
    <source>
        <dbReference type="Proteomes" id="UP000316759"/>
    </source>
</evidence>
<proteinExistence type="predicted"/>
<organism evidence="1 2">
    <name type="scientific">Fasciola gigantica</name>
    <name type="common">Giant liver fluke</name>
    <dbReference type="NCBI Taxonomy" id="46835"/>
    <lineage>
        <taxon>Eukaryota</taxon>
        <taxon>Metazoa</taxon>
        <taxon>Spiralia</taxon>
        <taxon>Lophotrochozoa</taxon>
        <taxon>Platyhelminthes</taxon>
        <taxon>Trematoda</taxon>
        <taxon>Digenea</taxon>
        <taxon>Plagiorchiida</taxon>
        <taxon>Echinostomata</taxon>
        <taxon>Echinostomatoidea</taxon>
        <taxon>Fasciolidae</taxon>
        <taxon>Fasciola</taxon>
    </lineage>
</organism>
<dbReference type="EMBL" id="SUNJ01002512">
    <property type="protein sequence ID" value="TPP65915.1"/>
    <property type="molecule type" value="Genomic_DNA"/>
</dbReference>
<keyword evidence="2" id="KW-1185">Reference proteome</keyword>
<gene>
    <name evidence="1" type="ORF">FGIG_00411</name>
</gene>
<keyword evidence="1" id="KW-0031">Aminopeptidase</keyword>
<accession>A0A504YZM7</accession>
<name>A0A504YZM7_FASGI</name>
<dbReference type="GO" id="GO:0004177">
    <property type="term" value="F:aminopeptidase activity"/>
    <property type="evidence" value="ECO:0007669"/>
    <property type="project" value="UniProtKB-KW"/>
</dbReference>
<dbReference type="STRING" id="46835.A0A504YZM7"/>
<keyword evidence="1" id="KW-0645">Protease</keyword>
<sequence>MFPNCYGHPSTAENNRFVCLFYSAVKVGSTKPLLALAFPKTVTKLDSKWAKPESLCLATILAALEALYVPLEVREFSDRPRPESLKPVKSTKVEYLGWFAQSDHGVDHDQLVSSRLRLRGLRMLLEHFFLITTL</sequence>
<dbReference type="AlphaFoldDB" id="A0A504YZM7"/>
<dbReference type="Proteomes" id="UP000316759">
    <property type="component" value="Unassembled WGS sequence"/>
</dbReference>
<comment type="caution">
    <text evidence="1">The sequence shown here is derived from an EMBL/GenBank/DDBJ whole genome shotgun (WGS) entry which is preliminary data.</text>
</comment>
<evidence type="ECO:0000313" key="1">
    <source>
        <dbReference type="EMBL" id="TPP65915.1"/>
    </source>
</evidence>
<protein>
    <submittedName>
        <fullName evidence="1">Putative aminopeptidase W07G4.4</fullName>
    </submittedName>
</protein>
<dbReference type="OrthoDB" id="412814at2759"/>
<keyword evidence="1" id="KW-0378">Hydrolase</keyword>
<reference evidence="1 2" key="1">
    <citation type="submission" date="2019-04" db="EMBL/GenBank/DDBJ databases">
        <title>Annotation for the trematode Fasciola gigantica.</title>
        <authorList>
            <person name="Choi Y.-J."/>
        </authorList>
    </citation>
    <scope>NUCLEOTIDE SEQUENCE [LARGE SCALE GENOMIC DNA]</scope>
    <source>
        <strain evidence="1">Uganda_cow_1</strain>
    </source>
</reference>